<comment type="caution">
    <text evidence="2">The sequence shown here is derived from an EMBL/GenBank/DDBJ whole genome shotgun (WGS) entry which is preliminary data.</text>
</comment>
<evidence type="ECO:0000256" key="1">
    <source>
        <dbReference type="SAM" id="MobiDB-lite"/>
    </source>
</evidence>
<dbReference type="AlphaFoldDB" id="A0A2T0GW63"/>
<dbReference type="Proteomes" id="UP000239352">
    <property type="component" value="Unassembled WGS sequence"/>
</dbReference>
<organism evidence="2 3">
    <name type="scientific">Actinopolyspora mortivallis</name>
    <dbReference type="NCBI Taxonomy" id="33906"/>
    <lineage>
        <taxon>Bacteria</taxon>
        <taxon>Bacillati</taxon>
        <taxon>Actinomycetota</taxon>
        <taxon>Actinomycetes</taxon>
        <taxon>Actinopolysporales</taxon>
        <taxon>Actinopolysporaceae</taxon>
        <taxon>Actinopolyspora</taxon>
    </lineage>
</organism>
<dbReference type="RefSeq" id="WP_106113871.1">
    <property type="nucleotide sequence ID" value="NZ_PVSR01000016.1"/>
</dbReference>
<reference evidence="2 3" key="1">
    <citation type="submission" date="2018-03" db="EMBL/GenBank/DDBJ databases">
        <title>Actinopolyspora mortivallis from Sahara, screening for active biomolecules.</title>
        <authorList>
            <person name="Selama O."/>
            <person name="Wellington E.M.H."/>
            <person name="Hacene H."/>
        </authorList>
    </citation>
    <scope>NUCLEOTIDE SEQUENCE [LARGE SCALE GENOMIC DNA]</scope>
    <source>
        <strain evidence="2 3">M5A</strain>
    </source>
</reference>
<feature type="compositionally biased region" description="Basic and acidic residues" evidence="1">
    <location>
        <begin position="1"/>
        <end position="50"/>
    </location>
</feature>
<sequence>MSSDHDELVRKHSIPEEELTPEQRARRQKIDQWSLERRARGEVQSKEAFDRMNFPIGMDDNYNPFPVSGEESSTERTDTP</sequence>
<evidence type="ECO:0000313" key="3">
    <source>
        <dbReference type="Proteomes" id="UP000239352"/>
    </source>
</evidence>
<gene>
    <name evidence="2" type="ORF">CEP50_11100</name>
</gene>
<dbReference type="EMBL" id="PVSR01000016">
    <property type="protein sequence ID" value="PRW63355.1"/>
    <property type="molecule type" value="Genomic_DNA"/>
</dbReference>
<name>A0A2T0GW63_ACTMO</name>
<dbReference type="InParanoid" id="A0A2T0GW63"/>
<protein>
    <submittedName>
        <fullName evidence="2">Uncharacterized protein</fullName>
    </submittedName>
</protein>
<proteinExistence type="predicted"/>
<keyword evidence="3" id="KW-1185">Reference proteome</keyword>
<evidence type="ECO:0000313" key="2">
    <source>
        <dbReference type="EMBL" id="PRW63355.1"/>
    </source>
</evidence>
<feature type="region of interest" description="Disordered" evidence="1">
    <location>
        <begin position="1"/>
        <end position="80"/>
    </location>
</feature>
<accession>A0A2T0GW63</accession>